<protein>
    <recommendedName>
        <fullName evidence="5">Vacuolar membrane protease</fullName>
    </recommendedName>
    <alternativeName>
        <fullName evidence="9">FXNA-related family protease 1</fullName>
    </alternativeName>
</protein>
<evidence type="ECO:0000256" key="2">
    <source>
        <dbReference type="ARBA" id="ARBA00003273"/>
    </source>
</evidence>
<keyword evidence="10" id="KW-0812">Transmembrane</keyword>
<dbReference type="GO" id="GO:0005774">
    <property type="term" value="C:vacuolar membrane"/>
    <property type="evidence" value="ECO:0007669"/>
    <property type="project" value="UniProtKB-SubCell"/>
</dbReference>
<evidence type="ECO:0000256" key="8">
    <source>
        <dbReference type="ARBA" id="ARBA00023180"/>
    </source>
</evidence>
<evidence type="ECO:0000256" key="4">
    <source>
        <dbReference type="ARBA" id="ARBA00010918"/>
    </source>
</evidence>
<feature type="chain" id="PRO_5018688611" description="Vacuolar membrane protease" evidence="11">
    <location>
        <begin position="22"/>
        <end position="642"/>
    </location>
</feature>
<comment type="similarity">
    <text evidence="4">Belongs to the peptidase M28 family.</text>
</comment>
<evidence type="ECO:0000256" key="3">
    <source>
        <dbReference type="ARBA" id="ARBA00004128"/>
    </source>
</evidence>
<feature type="transmembrane region" description="Helical" evidence="10">
    <location>
        <begin position="354"/>
        <end position="373"/>
    </location>
</feature>
<keyword evidence="14" id="KW-1185">Reference proteome</keyword>
<dbReference type="Pfam" id="PF04389">
    <property type="entry name" value="Peptidase_M28"/>
    <property type="match status" value="1"/>
</dbReference>
<keyword evidence="11" id="KW-0732">Signal</keyword>
<feature type="domain" description="Peptidase M28" evidence="12">
    <location>
        <begin position="130"/>
        <end position="317"/>
    </location>
</feature>
<evidence type="ECO:0000313" key="14">
    <source>
        <dbReference type="Proteomes" id="UP000285060"/>
    </source>
</evidence>
<dbReference type="Proteomes" id="UP000285060">
    <property type="component" value="Unassembled WGS sequence"/>
</dbReference>
<evidence type="ECO:0000256" key="7">
    <source>
        <dbReference type="ARBA" id="ARBA00022989"/>
    </source>
</evidence>
<keyword evidence="8" id="KW-0325">Glycoprotein</keyword>
<evidence type="ECO:0000256" key="9">
    <source>
        <dbReference type="ARBA" id="ARBA00031512"/>
    </source>
</evidence>
<comment type="subcellular location">
    <subcellularLocation>
        <location evidence="3">Vacuole membrane</location>
        <topology evidence="3">Multi-pass membrane protein</topology>
    </subcellularLocation>
</comment>
<evidence type="ECO:0000313" key="13">
    <source>
        <dbReference type="EMBL" id="RHY32422.1"/>
    </source>
</evidence>
<dbReference type="SUPFAM" id="SSF53187">
    <property type="entry name" value="Zn-dependent exopeptidases"/>
    <property type="match status" value="1"/>
</dbReference>
<evidence type="ECO:0000256" key="6">
    <source>
        <dbReference type="ARBA" id="ARBA00022554"/>
    </source>
</evidence>
<feature type="transmembrane region" description="Helical" evidence="10">
    <location>
        <begin position="425"/>
        <end position="445"/>
    </location>
</feature>
<feature type="transmembrane region" description="Helical" evidence="10">
    <location>
        <begin position="620"/>
        <end position="641"/>
    </location>
</feature>
<dbReference type="PANTHER" id="PTHR12147">
    <property type="entry name" value="METALLOPEPTIDASE M28 FAMILY MEMBER"/>
    <property type="match status" value="1"/>
</dbReference>
<evidence type="ECO:0000256" key="1">
    <source>
        <dbReference type="ARBA" id="ARBA00001947"/>
    </source>
</evidence>
<evidence type="ECO:0000256" key="10">
    <source>
        <dbReference type="SAM" id="Phobius"/>
    </source>
</evidence>
<dbReference type="Gene3D" id="3.40.630.10">
    <property type="entry name" value="Zn peptidases"/>
    <property type="match status" value="1"/>
</dbReference>
<organism evidence="13 14">
    <name type="scientific">Aphanomyces invadans</name>
    <dbReference type="NCBI Taxonomy" id="157072"/>
    <lineage>
        <taxon>Eukaryota</taxon>
        <taxon>Sar</taxon>
        <taxon>Stramenopiles</taxon>
        <taxon>Oomycota</taxon>
        <taxon>Saprolegniomycetes</taxon>
        <taxon>Saprolegniales</taxon>
        <taxon>Verrucalvaceae</taxon>
        <taxon>Aphanomyces</taxon>
    </lineage>
</organism>
<feature type="transmembrane region" description="Helical" evidence="10">
    <location>
        <begin position="491"/>
        <end position="514"/>
    </location>
</feature>
<dbReference type="VEuPathDB" id="FungiDB:H310_03368"/>
<dbReference type="GO" id="GO:0008235">
    <property type="term" value="F:metalloexopeptidase activity"/>
    <property type="evidence" value="ECO:0007669"/>
    <property type="project" value="InterPro"/>
</dbReference>
<accession>A0A3R6ZTQ3</accession>
<comment type="cofactor">
    <cofactor evidence="1">
        <name>Zn(2+)</name>
        <dbReference type="ChEBI" id="CHEBI:29105"/>
    </cofactor>
</comment>
<dbReference type="GO" id="GO:0006508">
    <property type="term" value="P:proteolysis"/>
    <property type="evidence" value="ECO:0007669"/>
    <property type="project" value="InterPro"/>
</dbReference>
<feature type="transmembrane region" description="Helical" evidence="10">
    <location>
        <begin position="592"/>
        <end position="613"/>
    </location>
</feature>
<dbReference type="InterPro" id="IPR045175">
    <property type="entry name" value="M28_fam"/>
</dbReference>
<dbReference type="AlphaFoldDB" id="A0A3R6ZTQ3"/>
<reference evidence="13 14" key="1">
    <citation type="submission" date="2018-08" db="EMBL/GenBank/DDBJ databases">
        <title>Aphanomyces genome sequencing and annotation.</title>
        <authorList>
            <person name="Minardi D."/>
            <person name="Oidtmann B."/>
            <person name="Van Der Giezen M."/>
            <person name="Studholme D.J."/>
        </authorList>
    </citation>
    <scope>NUCLEOTIDE SEQUENCE [LARGE SCALE GENOMIC DNA]</scope>
    <source>
        <strain evidence="13 14">NJM0002</strain>
    </source>
</reference>
<evidence type="ECO:0000256" key="5">
    <source>
        <dbReference type="ARBA" id="ARBA00017435"/>
    </source>
</evidence>
<evidence type="ECO:0000256" key="11">
    <source>
        <dbReference type="SAM" id="SignalP"/>
    </source>
</evidence>
<dbReference type="EMBL" id="QUSY01000138">
    <property type="protein sequence ID" value="RHY32422.1"/>
    <property type="molecule type" value="Genomic_DNA"/>
</dbReference>
<feature type="transmembrane region" description="Helical" evidence="10">
    <location>
        <begin position="555"/>
        <end position="577"/>
    </location>
</feature>
<proteinExistence type="inferred from homology"/>
<keyword evidence="10" id="KW-0472">Membrane</keyword>
<gene>
    <name evidence="13" type="ORF">DYB32_002588</name>
</gene>
<keyword evidence="7 10" id="KW-1133">Transmembrane helix</keyword>
<feature type="transmembrane region" description="Helical" evidence="10">
    <location>
        <begin position="394"/>
        <end position="419"/>
    </location>
</feature>
<dbReference type="PANTHER" id="PTHR12147:SF58">
    <property type="entry name" value="VACUOLAR MEMBRANE PROTEASE"/>
    <property type="match status" value="1"/>
</dbReference>
<keyword evidence="6" id="KW-0926">Vacuole</keyword>
<name>A0A3R6ZTQ3_9STRA</name>
<evidence type="ECO:0000259" key="12">
    <source>
        <dbReference type="Pfam" id="PF04389"/>
    </source>
</evidence>
<comment type="function">
    <text evidence="2">May be involved in vacuolar sorting and osmoregulation.</text>
</comment>
<dbReference type="InterPro" id="IPR007484">
    <property type="entry name" value="Peptidase_M28"/>
</dbReference>
<sequence length="642" mass="68823">MQTGLVPWVLVGVLAITVQWGNSVWRSQLPPALTTSEASLRGDFAGADAYSTLATIANAAHPDVSVANQHVYNFIFDKLQDLQTLNGSNKLVVHTPRHDLGNVSVPRSDPPPPRKERCDAYADFFNASQIIVKVPGMFASSVLLSAHYDSVNGSFGASDDGAGVAIALDILRTVVTAKTRLRNSLVVFFNNGEEDCLCGSKWFLDQNYNSRLHVQAFVNLEGGGTGGRAILFRATDEVLASTYGQVAPMPHMNSIGGSILTALGSYTDYESYQGADIPGVDVAFYEHREFYHTPQDNLGHISAQDLQHGGSNVLAFVMTLLHDPFLGRFRADDPAVYFDFVGRWGITMTTNMRFLALLASYMAAGATILVYAAHFEPTKPISVVMWSLTSTWSTVVNAFGLSWIVGLVAVLPVAMFVAITKSAAMSWAVIPAAVVGHVVGVTFAAEQWRFRHHLGEDLPPFTRDVAHLATASASFANVVSSVVVLKLPGLYLLPIASVTFSALTTAVLVVMSAMSPTRDSFGGKSMPLLRLQHAPTYAAIPLHSDTAAKGATRSWVFLAAMAGPLAVYMAVSFHFAIDVAVSLESVGSTDAGVIVALPTLLTPSLHLLVVWFAHFSIRPVVFIAAFALYTSLLVAALIGTAF</sequence>
<comment type="caution">
    <text evidence="13">The sequence shown here is derived from an EMBL/GenBank/DDBJ whole genome shotgun (WGS) entry which is preliminary data.</text>
</comment>
<feature type="signal peptide" evidence="11">
    <location>
        <begin position="1"/>
        <end position="21"/>
    </location>
</feature>